<keyword evidence="1" id="KW-0472">Membrane</keyword>
<dbReference type="GO" id="GO:0009401">
    <property type="term" value="P:phosphoenolpyruvate-dependent sugar phosphotransferase system"/>
    <property type="evidence" value="ECO:0007669"/>
    <property type="project" value="InterPro"/>
</dbReference>
<keyword evidence="1" id="KW-0812">Transmembrane</keyword>
<organism evidence="2 3">
    <name type="scientific">Brooklawnia propionicigenes</name>
    <dbReference type="NCBI Taxonomy" id="3041175"/>
    <lineage>
        <taxon>Bacteria</taxon>
        <taxon>Bacillati</taxon>
        <taxon>Actinomycetota</taxon>
        <taxon>Actinomycetes</taxon>
        <taxon>Propionibacteriales</taxon>
        <taxon>Propionibacteriaceae</taxon>
        <taxon>Brooklawnia</taxon>
    </lineage>
</organism>
<protein>
    <submittedName>
        <fullName evidence="2">Uncharacterized protein</fullName>
    </submittedName>
</protein>
<dbReference type="Pfam" id="PF03613">
    <property type="entry name" value="EIID-AGA"/>
    <property type="match status" value="1"/>
</dbReference>
<feature type="transmembrane region" description="Helical" evidence="1">
    <location>
        <begin position="28"/>
        <end position="47"/>
    </location>
</feature>
<sequence length="48" mass="5269">MLDQIFIGLIPLSLTLLCYYLLSRKVSINYLIFGVIGLGILISLLGIA</sequence>
<accession>A0AAN0MJ17</accession>
<evidence type="ECO:0000256" key="1">
    <source>
        <dbReference type="SAM" id="Phobius"/>
    </source>
</evidence>
<reference evidence="2" key="1">
    <citation type="journal article" date="2024" name="Int. J. Syst. Evol. Microbiol.">
        <title>Brooklawnia propionicigenes sp. nov., a facultatively anaerobic, propionate-producing bacterium isolated from a methanogenic reactor treating waste from cattle farms.</title>
        <authorList>
            <person name="Akita Y."/>
            <person name="Ueki A."/>
            <person name="Tonouchi A."/>
            <person name="Sugawara Y."/>
            <person name="Honma S."/>
            <person name="Kaku N."/>
            <person name="Ueki K."/>
        </authorList>
    </citation>
    <scope>NUCLEOTIDE SEQUENCE</scope>
    <source>
        <strain evidence="2">SH051</strain>
    </source>
</reference>
<gene>
    <name evidence="2" type="ORF">brsh051_29220</name>
</gene>
<dbReference type="KEGG" id="broo:brsh051_29220"/>
<dbReference type="RefSeq" id="WP_286266329.1">
    <property type="nucleotide sequence ID" value="NZ_AP028056.1"/>
</dbReference>
<evidence type="ECO:0000313" key="2">
    <source>
        <dbReference type="EMBL" id="BEH03641.1"/>
    </source>
</evidence>
<proteinExistence type="predicted"/>
<dbReference type="EMBL" id="AP028056">
    <property type="protein sequence ID" value="BEH03641.1"/>
    <property type="molecule type" value="Genomic_DNA"/>
</dbReference>
<feature type="transmembrane region" description="Helical" evidence="1">
    <location>
        <begin position="5"/>
        <end position="22"/>
    </location>
</feature>
<dbReference type="InterPro" id="IPR004704">
    <property type="entry name" value="PTS_IID_man"/>
</dbReference>
<keyword evidence="1" id="KW-1133">Transmembrane helix</keyword>
<evidence type="ECO:0000313" key="3">
    <source>
        <dbReference type="Proteomes" id="UP001431656"/>
    </source>
</evidence>
<dbReference type="AlphaFoldDB" id="A0AAN0MJ17"/>
<keyword evidence="3" id="KW-1185">Reference proteome</keyword>
<name>A0AAN0MJ17_9ACTN</name>
<dbReference type="Proteomes" id="UP001431656">
    <property type="component" value="Chromosome"/>
</dbReference>
<dbReference type="GO" id="GO:0016020">
    <property type="term" value="C:membrane"/>
    <property type="evidence" value="ECO:0007669"/>
    <property type="project" value="InterPro"/>
</dbReference>